<evidence type="ECO:0000256" key="3">
    <source>
        <dbReference type="ARBA" id="ARBA00022833"/>
    </source>
</evidence>
<keyword evidence="1" id="KW-0479">Metal-binding</keyword>
<dbReference type="SUPFAM" id="SSF57903">
    <property type="entry name" value="FYVE/PHD zinc finger"/>
    <property type="match status" value="2"/>
</dbReference>
<dbReference type="PROSITE" id="PS50178">
    <property type="entry name" value="ZF_FYVE"/>
    <property type="match status" value="1"/>
</dbReference>
<gene>
    <name evidence="6" type="primary">ZFYVE1</name>
    <name evidence="6" type="ORF">GOODEAATRI_001439</name>
</gene>
<dbReference type="Proteomes" id="UP001476798">
    <property type="component" value="Unassembled WGS sequence"/>
</dbReference>
<organism evidence="6 7">
    <name type="scientific">Goodea atripinnis</name>
    <dbReference type="NCBI Taxonomy" id="208336"/>
    <lineage>
        <taxon>Eukaryota</taxon>
        <taxon>Metazoa</taxon>
        <taxon>Chordata</taxon>
        <taxon>Craniata</taxon>
        <taxon>Vertebrata</taxon>
        <taxon>Euteleostomi</taxon>
        <taxon>Actinopterygii</taxon>
        <taxon>Neopterygii</taxon>
        <taxon>Teleostei</taxon>
        <taxon>Neoteleostei</taxon>
        <taxon>Acanthomorphata</taxon>
        <taxon>Ovalentaria</taxon>
        <taxon>Atherinomorphae</taxon>
        <taxon>Cyprinodontiformes</taxon>
        <taxon>Goodeidae</taxon>
        <taxon>Goodea</taxon>
    </lineage>
</organism>
<dbReference type="Gene3D" id="3.30.40.10">
    <property type="entry name" value="Zinc/RING finger domain, C3HC4 (zinc finger)"/>
    <property type="match status" value="2"/>
</dbReference>
<evidence type="ECO:0000313" key="6">
    <source>
        <dbReference type="EMBL" id="MEQ2183778.1"/>
    </source>
</evidence>
<sequence>MCRKCNTVFQDNDTKHHCRACGEGFCDSCSSKAAPVPERGWGLAPVRVCDVCFEQRASYAEILASELEEEEGGTLARKVGEAVTNTIGVVATAIDIPLGNDFCSIFSLGLVKDAARPAYWVPDQDILSCHNCQREFTAKLSKHHCRACGQGVSPHNCSLRWQSVTALVHTCYSNGLVLHTWKGKRREYLSTLANLDS</sequence>
<proteinExistence type="predicted"/>
<evidence type="ECO:0000256" key="1">
    <source>
        <dbReference type="ARBA" id="ARBA00022723"/>
    </source>
</evidence>
<reference evidence="6 7" key="1">
    <citation type="submission" date="2021-06" db="EMBL/GenBank/DDBJ databases">
        <authorList>
            <person name="Palmer J.M."/>
        </authorList>
    </citation>
    <scope>NUCLEOTIDE SEQUENCE [LARGE SCALE GENOMIC DNA]</scope>
    <source>
        <strain evidence="6 7">GA_2019</strain>
        <tissue evidence="6">Muscle</tissue>
    </source>
</reference>
<dbReference type="InterPro" id="IPR017455">
    <property type="entry name" value="Znf_FYVE-rel"/>
</dbReference>
<dbReference type="InterPro" id="IPR013083">
    <property type="entry name" value="Znf_RING/FYVE/PHD"/>
</dbReference>
<protein>
    <submittedName>
        <fullName evidence="6">Zinc finger FYVE domain-containing protein 1</fullName>
    </submittedName>
</protein>
<keyword evidence="7" id="KW-1185">Reference proteome</keyword>
<feature type="domain" description="FYVE-type" evidence="5">
    <location>
        <begin position="1"/>
        <end position="57"/>
    </location>
</feature>
<keyword evidence="3" id="KW-0862">Zinc</keyword>
<name>A0ABV0PK09_9TELE</name>
<dbReference type="InterPro" id="IPR011011">
    <property type="entry name" value="Znf_FYVE_PHD"/>
</dbReference>
<keyword evidence="2 4" id="KW-0863">Zinc-finger</keyword>
<evidence type="ECO:0000256" key="4">
    <source>
        <dbReference type="PROSITE-ProRule" id="PRU00091"/>
    </source>
</evidence>
<dbReference type="EMBL" id="JAHRIO010080008">
    <property type="protein sequence ID" value="MEQ2183778.1"/>
    <property type="molecule type" value="Genomic_DNA"/>
</dbReference>
<dbReference type="InterPro" id="IPR000306">
    <property type="entry name" value="Znf_FYVE"/>
</dbReference>
<evidence type="ECO:0000259" key="5">
    <source>
        <dbReference type="PROSITE" id="PS50178"/>
    </source>
</evidence>
<dbReference type="InterPro" id="IPR042427">
    <property type="entry name" value="ZFYV1"/>
</dbReference>
<dbReference type="PANTHER" id="PTHR46624:SF3">
    <property type="entry name" value="ZINC FINGER FYVE DOMAIN-CONTAINING PROTEIN 1"/>
    <property type="match status" value="1"/>
</dbReference>
<evidence type="ECO:0000256" key="2">
    <source>
        <dbReference type="ARBA" id="ARBA00022771"/>
    </source>
</evidence>
<dbReference type="PANTHER" id="PTHR46624">
    <property type="entry name" value="AGAP002036-PA"/>
    <property type="match status" value="1"/>
</dbReference>
<dbReference type="SMART" id="SM00064">
    <property type="entry name" value="FYVE"/>
    <property type="match status" value="2"/>
</dbReference>
<comment type="caution">
    <text evidence="6">The sequence shown here is derived from an EMBL/GenBank/DDBJ whole genome shotgun (WGS) entry which is preliminary data.</text>
</comment>
<evidence type="ECO:0000313" key="7">
    <source>
        <dbReference type="Proteomes" id="UP001476798"/>
    </source>
</evidence>
<dbReference type="Pfam" id="PF01363">
    <property type="entry name" value="FYVE"/>
    <property type="match status" value="2"/>
</dbReference>
<accession>A0ABV0PK09</accession>